<dbReference type="EMBL" id="JBHTHX010002624">
    <property type="protein sequence ID" value="MFD0890708.1"/>
    <property type="molecule type" value="Genomic_DNA"/>
</dbReference>
<gene>
    <name evidence="1" type="ORF">ACFQ08_39700</name>
</gene>
<comment type="caution">
    <text evidence="1">The sequence shown here is derived from an EMBL/GenBank/DDBJ whole genome shotgun (WGS) entry which is preliminary data.</text>
</comment>
<reference evidence="2" key="1">
    <citation type="journal article" date="2019" name="Int. J. Syst. Evol. Microbiol.">
        <title>The Global Catalogue of Microorganisms (GCM) 10K type strain sequencing project: providing services to taxonomists for standard genome sequencing and annotation.</title>
        <authorList>
            <consortium name="The Broad Institute Genomics Platform"/>
            <consortium name="The Broad Institute Genome Sequencing Center for Infectious Disease"/>
            <person name="Wu L."/>
            <person name="Ma J."/>
        </authorList>
    </citation>
    <scope>NUCLEOTIDE SEQUENCE [LARGE SCALE GENOMIC DNA]</scope>
    <source>
        <strain evidence="2">CCUG 62974</strain>
    </source>
</reference>
<evidence type="ECO:0000313" key="1">
    <source>
        <dbReference type="EMBL" id="MFD0890708.1"/>
    </source>
</evidence>
<protein>
    <recommendedName>
        <fullName evidence="3">FxLD family lantipeptide</fullName>
    </recommendedName>
</protein>
<evidence type="ECO:0000313" key="2">
    <source>
        <dbReference type="Proteomes" id="UP001597024"/>
    </source>
</evidence>
<evidence type="ECO:0008006" key="3">
    <source>
        <dbReference type="Google" id="ProtNLM"/>
    </source>
</evidence>
<proteinExistence type="predicted"/>
<name>A0ABW3E765_9ACTN</name>
<accession>A0ABW3E765</accession>
<dbReference type="Proteomes" id="UP001597024">
    <property type="component" value="Unassembled WGS sequence"/>
</dbReference>
<organism evidence="1 2">
    <name type="scientific">Streptosporangium algeriense</name>
    <dbReference type="NCBI Taxonomy" id="1682748"/>
    <lineage>
        <taxon>Bacteria</taxon>
        <taxon>Bacillati</taxon>
        <taxon>Actinomycetota</taxon>
        <taxon>Actinomycetes</taxon>
        <taxon>Streptosporangiales</taxon>
        <taxon>Streptosporangiaceae</taxon>
        <taxon>Streptosporangium</taxon>
    </lineage>
</organism>
<sequence length="40" mass="4379">MELDITALDLFPVEEAALAACTETCTHTCTGRTCEWTSML</sequence>
<keyword evidence="2" id="KW-1185">Reference proteome</keyword>